<gene>
    <name evidence="4" type="ORF">ABID43_003772</name>
</gene>
<keyword evidence="1" id="KW-0067">ATP-binding</keyword>
<keyword evidence="5" id="KW-1185">Reference proteome</keyword>
<dbReference type="InterPro" id="IPR003593">
    <property type="entry name" value="AAA+_ATPase"/>
</dbReference>
<evidence type="ECO:0000313" key="5">
    <source>
        <dbReference type="Proteomes" id="UP001549145"/>
    </source>
</evidence>
<dbReference type="SUPFAM" id="SSF52540">
    <property type="entry name" value="P-loop containing nucleoside triphosphate hydrolases"/>
    <property type="match status" value="1"/>
</dbReference>
<dbReference type="SUPFAM" id="SSF140990">
    <property type="entry name" value="FtsH protease domain-like"/>
    <property type="match status" value="1"/>
</dbReference>
<dbReference type="CDD" id="cd19481">
    <property type="entry name" value="RecA-like_protease"/>
    <property type="match status" value="1"/>
</dbReference>
<dbReference type="InterPro" id="IPR027417">
    <property type="entry name" value="P-loop_NTPase"/>
</dbReference>
<feature type="compositionally biased region" description="Low complexity" evidence="2">
    <location>
        <begin position="9"/>
        <end position="34"/>
    </location>
</feature>
<comment type="caution">
    <text evidence="4">The sequence shown here is derived from an EMBL/GenBank/DDBJ whole genome shotgun (WGS) entry which is preliminary data.</text>
</comment>
<evidence type="ECO:0000256" key="1">
    <source>
        <dbReference type="RuleBase" id="RU003651"/>
    </source>
</evidence>
<protein>
    <recommendedName>
        <fullName evidence="3">AAA+ ATPase domain-containing protein</fullName>
    </recommendedName>
</protein>
<sequence length="698" mass="74131">MTNFPKPPTKSAAKATAAKATATKGKPAPQAKAGLKARLAPGMLKPSADSLEDFLNDLPDNRAPIDQMEHEIRSSRFYLALHSLNEAVSNQDRMRMLRFGGAGVVIQVPSADWVPAMRMAAEKLTRFNHVCARTGNQRSSDKPDQGNSEVADFLGASGRVLGISQSPDQYLPSALISAADVRIKIGAPSNSVIRRAILSITGNRAGRMPKNIAQGLSFDVLAACLRKGTSAGACVRRLVAASKANSTIDPTLAGVPLLKDIHGYGRAGEYARTLAEDFSEWKAGRRAWNSLEVSCLLAGNPGTGKTTLVRSIAKTLNIPLINTSVAAWFASTNGYLNEIIKEIDRVFLAASQNSPVVLFVDECDALPSRLGLGSRNRDYWMPLINHCLTTFEAAVSGNRGQIILIGATNFPELIDPALLRPGRLGRVITVEPPDADGLAGIIRQHLGPDALDGVDLTVPATLGVGATGAQATAWVAGAQRRARDAGRAMTLDDLIRQIAPPDPRSDTEILAASYHEASHAVAVLGLGVGEIVSLSNVLISGQGGLTRTKLNQGTTMTKAFVETYVVSVLAGRAGDKVFGEVNSGSGGAYASDLGMATTMLAAMHCSLGLGGTLLHLAAENEARDFLRNDLDLRRRVESDLNRLFEVAVTFVEARRDTIETLARRLVEARIMPGDEVRRVIAQAGSRPDILATLGGHDG</sequence>
<evidence type="ECO:0000256" key="2">
    <source>
        <dbReference type="SAM" id="MobiDB-lite"/>
    </source>
</evidence>
<dbReference type="Gene3D" id="3.40.50.300">
    <property type="entry name" value="P-loop containing nucleotide triphosphate hydrolases"/>
    <property type="match status" value="1"/>
</dbReference>
<dbReference type="Pfam" id="PF00004">
    <property type="entry name" value="AAA"/>
    <property type="match status" value="1"/>
</dbReference>
<dbReference type="InterPro" id="IPR003960">
    <property type="entry name" value="ATPase_AAA_CS"/>
</dbReference>
<evidence type="ECO:0000259" key="3">
    <source>
        <dbReference type="SMART" id="SM00382"/>
    </source>
</evidence>
<organism evidence="4 5">
    <name type="scientific">Methylobacterium goesingense</name>
    <dbReference type="NCBI Taxonomy" id="243690"/>
    <lineage>
        <taxon>Bacteria</taxon>
        <taxon>Pseudomonadati</taxon>
        <taxon>Pseudomonadota</taxon>
        <taxon>Alphaproteobacteria</taxon>
        <taxon>Hyphomicrobiales</taxon>
        <taxon>Methylobacteriaceae</taxon>
        <taxon>Methylobacterium</taxon>
    </lineage>
</organism>
<dbReference type="PROSITE" id="PS00674">
    <property type="entry name" value="AAA"/>
    <property type="match status" value="1"/>
</dbReference>
<dbReference type="PANTHER" id="PTHR23076:SF97">
    <property type="entry name" value="ATP-DEPENDENT ZINC METALLOPROTEASE YME1L1"/>
    <property type="match status" value="1"/>
</dbReference>
<comment type="similarity">
    <text evidence="1">Belongs to the AAA ATPase family.</text>
</comment>
<name>A0ABV2L8P2_9HYPH</name>
<dbReference type="PANTHER" id="PTHR23076">
    <property type="entry name" value="METALLOPROTEASE M41 FTSH"/>
    <property type="match status" value="1"/>
</dbReference>
<reference evidence="4 5" key="1">
    <citation type="submission" date="2024-06" db="EMBL/GenBank/DDBJ databases">
        <title>Genomic Encyclopedia of Type Strains, Phase IV (KMG-IV): sequencing the most valuable type-strain genomes for metagenomic binning, comparative biology and taxonomic classification.</title>
        <authorList>
            <person name="Goeker M."/>
        </authorList>
    </citation>
    <scope>NUCLEOTIDE SEQUENCE [LARGE SCALE GENOMIC DNA]</scope>
    <source>
        <strain evidence="4 5">DSM 21331</strain>
    </source>
</reference>
<evidence type="ECO:0000313" key="4">
    <source>
        <dbReference type="EMBL" id="MET3694213.1"/>
    </source>
</evidence>
<accession>A0ABV2L8P2</accession>
<dbReference type="Gene3D" id="1.20.58.760">
    <property type="entry name" value="Peptidase M41"/>
    <property type="match status" value="1"/>
</dbReference>
<dbReference type="SMART" id="SM00382">
    <property type="entry name" value="AAA"/>
    <property type="match status" value="1"/>
</dbReference>
<feature type="region of interest" description="Disordered" evidence="2">
    <location>
        <begin position="1"/>
        <end position="34"/>
    </location>
</feature>
<dbReference type="InterPro" id="IPR003959">
    <property type="entry name" value="ATPase_AAA_core"/>
</dbReference>
<dbReference type="InterPro" id="IPR037219">
    <property type="entry name" value="Peptidase_M41-like"/>
</dbReference>
<proteinExistence type="inferred from homology"/>
<dbReference type="RefSeq" id="WP_238282745.1">
    <property type="nucleotide sequence ID" value="NZ_BPQL01000193.1"/>
</dbReference>
<dbReference type="Gene3D" id="1.10.8.60">
    <property type="match status" value="1"/>
</dbReference>
<keyword evidence="1" id="KW-0547">Nucleotide-binding</keyword>
<feature type="domain" description="AAA+ ATPase" evidence="3">
    <location>
        <begin position="291"/>
        <end position="434"/>
    </location>
</feature>
<dbReference type="Proteomes" id="UP001549145">
    <property type="component" value="Unassembled WGS sequence"/>
</dbReference>
<dbReference type="EMBL" id="JBEPMM010000012">
    <property type="protein sequence ID" value="MET3694213.1"/>
    <property type="molecule type" value="Genomic_DNA"/>
</dbReference>